<protein>
    <recommendedName>
        <fullName evidence="6">Cyclochlorotine biosynthesis protein O</fullName>
    </recommendedName>
</protein>
<name>A0A3D8QSG6_9HELO</name>
<evidence type="ECO:0000256" key="2">
    <source>
        <dbReference type="ARBA" id="ARBA00035112"/>
    </source>
</evidence>
<evidence type="ECO:0000256" key="1">
    <source>
        <dbReference type="ARBA" id="ARBA00004685"/>
    </source>
</evidence>
<dbReference type="EMBL" id="PDLM01000012">
    <property type="protein sequence ID" value="RDW64618.1"/>
    <property type="molecule type" value="Genomic_DNA"/>
</dbReference>
<dbReference type="PANTHER" id="PTHR33365">
    <property type="entry name" value="YALI0B05434P"/>
    <property type="match status" value="1"/>
</dbReference>
<keyword evidence="3" id="KW-1133">Transmembrane helix</keyword>
<keyword evidence="3" id="KW-0472">Membrane</keyword>
<evidence type="ECO:0000313" key="4">
    <source>
        <dbReference type="EMBL" id="RDW64618.1"/>
    </source>
</evidence>
<dbReference type="InterPro" id="IPR021765">
    <property type="entry name" value="UstYa-like"/>
</dbReference>
<dbReference type="OrthoDB" id="3687641at2759"/>
<comment type="caution">
    <text evidence="4">The sequence shown here is derived from an EMBL/GenBank/DDBJ whole genome shotgun (WGS) entry which is preliminary data.</text>
</comment>
<evidence type="ECO:0008006" key="6">
    <source>
        <dbReference type="Google" id="ProtNLM"/>
    </source>
</evidence>
<gene>
    <name evidence="4" type="ORF">BP6252_10269</name>
</gene>
<dbReference type="AlphaFoldDB" id="A0A3D8QSG6"/>
<dbReference type="STRING" id="1849047.A0A3D8QSG6"/>
<reference evidence="4 5" key="1">
    <citation type="journal article" date="2018" name="IMA Fungus">
        <title>IMA Genome-F 9: Draft genome sequence of Annulohypoxylon stygium, Aspergillus mulundensis, Berkeleyomyces basicola (syn. Thielaviopsis basicola), Ceratocystis smalleyi, two Cercospora beticola strains, Coleophoma cylindrospora, Fusarium fracticaudum, Phialophora cf. hyalina, and Morchella septimelata.</title>
        <authorList>
            <person name="Wingfield B.D."/>
            <person name="Bills G.F."/>
            <person name="Dong Y."/>
            <person name="Huang W."/>
            <person name="Nel W.J."/>
            <person name="Swalarsk-Parry B.S."/>
            <person name="Vaghefi N."/>
            <person name="Wilken P.M."/>
            <person name="An Z."/>
            <person name="de Beer Z.W."/>
            <person name="De Vos L."/>
            <person name="Chen L."/>
            <person name="Duong T.A."/>
            <person name="Gao Y."/>
            <person name="Hammerbacher A."/>
            <person name="Kikkert J.R."/>
            <person name="Li Y."/>
            <person name="Li H."/>
            <person name="Li K."/>
            <person name="Li Q."/>
            <person name="Liu X."/>
            <person name="Ma X."/>
            <person name="Naidoo K."/>
            <person name="Pethybridge S.J."/>
            <person name="Sun J."/>
            <person name="Steenkamp E.T."/>
            <person name="van der Nest M.A."/>
            <person name="van Wyk S."/>
            <person name="Wingfield M.J."/>
            <person name="Xiong C."/>
            <person name="Yue Q."/>
            <person name="Zhang X."/>
        </authorList>
    </citation>
    <scope>NUCLEOTIDE SEQUENCE [LARGE SCALE GENOMIC DNA]</scope>
    <source>
        <strain evidence="4 5">BP6252</strain>
    </source>
</reference>
<feature type="transmembrane region" description="Helical" evidence="3">
    <location>
        <begin position="38"/>
        <end position="57"/>
    </location>
</feature>
<proteinExistence type="inferred from homology"/>
<keyword evidence="5" id="KW-1185">Reference proteome</keyword>
<sequence>MRFLWNSPSYTPLNVEDDEKSNSSPTRDVPSKIIWRSYVYTLLPWFLTLFFASVALVEHLSRTHISSFGSFSNGWKTDIAAARKYIKLEQVRFTGAPAFDDNGQAFVPHPDPIEYNGNSSEVDQRWEELTAGRYIRITEEEAHEAWGEDITPFWEPMADSYVAGLDMFHTLHCLNRLRKLTPEDLIDIRENHNSRAHHYHCLTQIRQYIMCAGDMTVVPTRYYPGLSRNYIDSDVVHTCRNFGQLRSWLWERYNGSLQVKPSEHI</sequence>
<dbReference type="Proteomes" id="UP000256645">
    <property type="component" value="Unassembled WGS sequence"/>
</dbReference>
<comment type="similarity">
    <text evidence="2">Belongs to the ustYa family.</text>
</comment>
<evidence type="ECO:0000313" key="5">
    <source>
        <dbReference type="Proteomes" id="UP000256645"/>
    </source>
</evidence>
<comment type="pathway">
    <text evidence="1">Mycotoxin biosynthesis.</text>
</comment>
<evidence type="ECO:0000256" key="3">
    <source>
        <dbReference type="SAM" id="Phobius"/>
    </source>
</evidence>
<keyword evidence="3" id="KW-0812">Transmembrane</keyword>
<dbReference type="Pfam" id="PF11807">
    <property type="entry name" value="UstYa"/>
    <property type="match status" value="1"/>
</dbReference>
<accession>A0A3D8QSG6</accession>
<organism evidence="4 5">
    <name type="scientific">Coleophoma cylindrospora</name>
    <dbReference type="NCBI Taxonomy" id="1849047"/>
    <lineage>
        <taxon>Eukaryota</taxon>
        <taxon>Fungi</taxon>
        <taxon>Dikarya</taxon>
        <taxon>Ascomycota</taxon>
        <taxon>Pezizomycotina</taxon>
        <taxon>Leotiomycetes</taxon>
        <taxon>Helotiales</taxon>
        <taxon>Dermateaceae</taxon>
        <taxon>Coleophoma</taxon>
    </lineage>
</organism>
<dbReference type="GO" id="GO:0043386">
    <property type="term" value="P:mycotoxin biosynthetic process"/>
    <property type="evidence" value="ECO:0007669"/>
    <property type="project" value="InterPro"/>
</dbReference>
<dbReference type="PANTHER" id="PTHR33365:SF4">
    <property type="entry name" value="CYCLOCHLOROTINE BIOSYNTHESIS PROTEIN O"/>
    <property type="match status" value="1"/>
</dbReference>